<evidence type="ECO:0000313" key="3">
    <source>
        <dbReference type="Proteomes" id="UP000693946"/>
    </source>
</evidence>
<evidence type="ECO:0000313" key="2">
    <source>
        <dbReference type="EMBL" id="KAG7495241.1"/>
    </source>
</evidence>
<dbReference type="EMBL" id="JAGKHQ010000016">
    <property type="protein sequence ID" value="KAG7495241.1"/>
    <property type="molecule type" value="Genomic_DNA"/>
</dbReference>
<gene>
    <name evidence="2" type="ORF">JOB18_046493</name>
</gene>
<organism evidence="2 3">
    <name type="scientific">Solea senegalensis</name>
    <name type="common">Senegalese sole</name>
    <dbReference type="NCBI Taxonomy" id="28829"/>
    <lineage>
        <taxon>Eukaryota</taxon>
        <taxon>Metazoa</taxon>
        <taxon>Chordata</taxon>
        <taxon>Craniata</taxon>
        <taxon>Vertebrata</taxon>
        <taxon>Euteleostomi</taxon>
        <taxon>Actinopterygii</taxon>
        <taxon>Neopterygii</taxon>
        <taxon>Teleostei</taxon>
        <taxon>Neoteleostei</taxon>
        <taxon>Acanthomorphata</taxon>
        <taxon>Carangaria</taxon>
        <taxon>Pleuronectiformes</taxon>
        <taxon>Pleuronectoidei</taxon>
        <taxon>Soleidae</taxon>
        <taxon>Solea</taxon>
    </lineage>
</organism>
<sequence length="118" mass="13182">MSTRCFLNTCVCVVTTNLRHTHIRQAQSEREEEEGKQILYKLVPVDDRQEEGLLPSSSSLVFLLAAAVHTDKNKGGDFDSFTPASPCRCPAAVMQQRIRHRPIHGQTPDTEPLLSHAD</sequence>
<name>A0AAV6QT53_SOLSE</name>
<proteinExistence type="predicted"/>
<feature type="region of interest" description="Disordered" evidence="1">
    <location>
        <begin position="99"/>
        <end position="118"/>
    </location>
</feature>
<comment type="caution">
    <text evidence="2">The sequence shown here is derived from an EMBL/GenBank/DDBJ whole genome shotgun (WGS) entry which is preliminary data.</text>
</comment>
<accession>A0AAV6QT53</accession>
<dbReference type="Proteomes" id="UP000693946">
    <property type="component" value="Linkage Group LG4"/>
</dbReference>
<protein>
    <submittedName>
        <fullName evidence="2">Uncharacterized protein</fullName>
    </submittedName>
</protein>
<evidence type="ECO:0000256" key="1">
    <source>
        <dbReference type="SAM" id="MobiDB-lite"/>
    </source>
</evidence>
<keyword evidence="3" id="KW-1185">Reference proteome</keyword>
<reference evidence="2 3" key="1">
    <citation type="journal article" date="2021" name="Sci. Rep.">
        <title>Chromosome anchoring in Senegalese sole (Solea senegalensis) reveals sex-associated markers and genome rearrangements in flatfish.</title>
        <authorList>
            <person name="Guerrero-Cozar I."/>
            <person name="Gomez-Garrido J."/>
            <person name="Berbel C."/>
            <person name="Martinez-Blanch J.F."/>
            <person name="Alioto T."/>
            <person name="Claros M.G."/>
            <person name="Gagnaire P.A."/>
            <person name="Manchado M."/>
        </authorList>
    </citation>
    <scope>NUCLEOTIDE SEQUENCE [LARGE SCALE GENOMIC DNA]</scope>
    <source>
        <strain evidence="2">Sse05_10M</strain>
    </source>
</reference>
<dbReference type="AlphaFoldDB" id="A0AAV6QT53"/>